<dbReference type="EMBL" id="MN740584">
    <property type="protein sequence ID" value="QHU35240.1"/>
    <property type="molecule type" value="Genomic_DNA"/>
</dbReference>
<protein>
    <recommendedName>
        <fullName evidence="2">ribonucleoside-diphosphate reductase</fullName>
        <ecNumber evidence="2">1.17.4.1</ecNumber>
    </recommendedName>
</protein>
<name>A0A6C0LXX9_9ZZZZ</name>
<evidence type="ECO:0000256" key="6">
    <source>
        <dbReference type="ARBA" id="ARBA00023002"/>
    </source>
</evidence>
<keyword evidence="4" id="KW-0547">Nucleotide-binding</keyword>
<accession>A0A6C0LXX9</accession>
<organism evidence="9">
    <name type="scientific">viral metagenome</name>
    <dbReference type="NCBI Taxonomy" id="1070528"/>
    <lineage>
        <taxon>unclassified sequences</taxon>
        <taxon>metagenomes</taxon>
        <taxon>organismal metagenomes</taxon>
    </lineage>
</organism>
<dbReference type="NCBIfam" id="TIGR02506">
    <property type="entry name" value="NrdE_NrdA"/>
    <property type="match status" value="1"/>
</dbReference>
<proteinExistence type="inferred from homology"/>
<dbReference type="GO" id="GO:0005971">
    <property type="term" value="C:ribonucleoside-diphosphate reductase complex"/>
    <property type="evidence" value="ECO:0007669"/>
    <property type="project" value="TreeGrafter"/>
</dbReference>
<dbReference type="Pfam" id="PF02867">
    <property type="entry name" value="Ribonuc_red_lgC"/>
    <property type="match status" value="2"/>
</dbReference>
<dbReference type="Pfam" id="PF03477">
    <property type="entry name" value="ATP-cone"/>
    <property type="match status" value="1"/>
</dbReference>
<dbReference type="InterPro" id="IPR013509">
    <property type="entry name" value="RNR_lsu_N"/>
</dbReference>
<keyword evidence="7" id="KW-0215">Deoxyribonucleotide synthesis</keyword>
<dbReference type="SUPFAM" id="SSF48168">
    <property type="entry name" value="R1 subunit of ribonucleotide reductase, N-terminal domain"/>
    <property type="match status" value="1"/>
</dbReference>
<evidence type="ECO:0000256" key="4">
    <source>
        <dbReference type="ARBA" id="ARBA00022741"/>
    </source>
</evidence>
<sequence>MNPTMKVIKRNGQSEEVSFDKVTSRLKYLCQMEPILRIDPIFISQKVCSQIFNGVNTSDLDELSAQTCTSNITVHPEYGQLASRLIISNNHKLTSPSFSETIYLLFNNKDNHNKQSPLVSTELYKIVMANKDKLNSYINYSRDYAFDYFGFKTLEKAYLMKVNGIIVERIQHLFMRVSLGIHGDNIKMALETYDAMSQKYFIHATPTLFHSGTPRPQLLSCFLMGIGDSVDSIYKTISDCAKISKWAGGVGIWAHDIRATSSIIRSTNGKSNGLVPMLRVFNETARHINQSGKRNGSFAIYLEPWHADIMEFLEAKKNHGDENARARDLFYALWMPDLFMKRVKEDGDWSLMCPDTCRYLSDNYGDKFNELYESYEKDPTKVRNVIKARKLWEKILISQIETGTPYILYKDACNEKSNQKNIGTIKSSNLCTEIIEYSDDKEYACCTLASIGLPKYVIPFDIKSIKSVEIYTKSTCKFCRYAKNLLNSKNINFKEVNLDDNNVREQFFNQLNKERDDPLTSVPQIIINGNHVGGFDELYNYFKPRFEYKLLMNNTRIITRNLNRVIDINFYPIEETKVSNFRHRPIGIGVQGLADVYALFKCSFDSSEAKEINKKIFAAIYYASMSESMVLSKNNRPYSTFENSPASRGEFQFDLWKQQPVTYLDDIELDWKSLKNDVIRYGVRNSLLLAPMPTASTSQILGNNECIEPFTSNIYSRSTLAGTFVVVNKHLLNDLIDIQIWQPKIKDEIIKNGGSVQNIDIIPDIIKNAYKTAWDLSQKSLIDQAADRGVYVCQSQSLNLYLKNPDLSKLSSMHMYSWSKGLKTGIYYLRTKAVAKAQQFTIEPERTDGCEMCSA</sequence>
<dbReference type="AlphaFoldDB" id="A0A6C0LXX9"/>
<dbReference type="PROSITE" id="PS51354">
    <property type="entry name" value="GLUTAREDOXIN_2"/>
    <property type="match status" value="1"/>
</dbReference>
<keyword evidence="3" id="KW-0021">Allosteric enzyme</keyword>
<evidence type="ECO:0000313" key="9">
    <source>
        <dbReference type="EMBL" id="QHU35240.1"/>
    </source>
</evidence>
<dbReference type="InterPro" id="IPR000788">
    <property type="entry name" value="RNR_lg_C"/>
</dbReference>
<dbReference type="SUPFAM" id="SSF51998">
    <property type="entry name" value="PFL-like glycyl radical enzymes"/>
    <property type="match status" value="1"/>
</dbReference>
<dbReference type="InterPro" id="IPR013346">
    <property type="entry name" value="NrdE_NrdA_C"/>
</dbReference>
<dbReference type="UniPathway" id="UPA00326"/>
<dbReference type="GO" id="GO:0009263">
    <property type="term" value="P:deoxyribonucleotide biosynthetic process"/>
    <property type="evidence" value="ECO:0007669"/>
    <property type="project" value="UniProtKB-KW"/>
</dbReference>
<dbReference type="InterPro" id="IPR039718">
    <property type="entry name" value="Rrm1"/>
</dbReference>
<dbReference type="PROSITE" id="PS51161">
    <property type="entry name" value="ATP_CONE"/>
    <property type="match status" value="1"/>
</dbReference>
<dbReference type="PROSITE" id="PS00089">
    <property type="entry name" value="RIBORED_LARGE"/>
    <property type="match status" value="1"/>
</dbReference>
<dbReference type="GO" id="GO:0004748">
    <property type="term" value="F:ribonucleoside-diphosphate reductase activity, thioredoxin disulfide as acceptor"/>
    <property type="evidence" value="ECO:0007669"/>
    <property type="project" value="UniProtKB-EC"/>
</dbReference>
<evidence type="ECO:0000256" key="7">
    <source>
        <dbReference type="ARBA" id="ARBA00023116"/>
    </source>
</evidence>
<dbReference type="Gene3D" id="3.40.30.10">
    <property type="entry name" value="Glutaredoxin"/>
    <property type="match status" value="1"/>
</dbReference>
<dbReference type="PANTHER" id="PTHR11573:SF6">
    <property type="entry name" value="RIBONUCLEOSIDE-DIPHOSPHATE REDUCTASE LARGE SUBUNIT"/>
    <property type="match status" value="1"/>
</dbReference>
<dbReference type="Gene3D" id="3.20.70.20">
    <property type="match status" value="1"/>
</dbReference>
<evidence type="ECO:0000259" key="8">
    <source>
        <dbReference type="PROSITE" id="PS51161"/>
    </source>
</evidence>
<reference evidence="9" key="1">
    <citation type="journal article" date="2020" name="Nature">
        <title>Giant virus diversity and host interactions through global metagenomics.</title>
        <authorList>
            <person name="Schulz F."/>
            <person name="Roux S."/>
            <person name="Paez-Espino D."/>
            <person name="Jungbluth S."/>
            <person name="Walsh D.A."/>
            <person name="Denef V.J."/>
            <person name="McMahon K.D."/>
            <person name="Konstantinidis K.T."/>
            <person name="Eloe-Fadrosh E.A."/>
            <person name="Kyrpides N.C."/>
            <person name="Woyke T."/>
        </authorList>
    </citation>
    <scope>NUCLEOTIDE SEQUENCE</scope>
    <source>
        <strain evidence="9">GVMAG-S-1017745-26</strain>
    </source>
</reference>
<keyword evidence="6" id="KW-0560">Oxidoreductase</keyword>
<evidence type="ECO:0000256" key="1">
    <source>
        <dbReference type="ARBA" id="ARBA00010406"/>
    </source>
</evidence>
<dbReference type="PANTHER" id="PTHR11573">
    <property type="entry name" value="RIBONUCLEOSIDE-DIPHOSPHATE REDUCTASE LARGE CHAIN"/>
    <property type="match status" value="1"/>
</dbReference>
<dbReference type="InterPro" id="IPR008926">
    <property type="entry name" value="RNR_R1-su_N"/>
</dbReference>
<dbReference type="Pfam" id="PF00317">
    <property type="entry name" value="Ribonuc_red_lgN"/>
    <property type="match status" value="1"/>
</dbReference>
<dbReference type="InterPro" id="IPR005144">
    <property type="entry name" value="ATP-cone_dom"/>
</dbReference>
<dbReference type="CDD" id="cd01679">
    <property type="entry name" value="RNR_I"/>
    <property type="match status" value="1"/>
</dbReference>
<dbReference type="EC" id="1.17.4.1" evidence="2"/>
<dbReference type="GO" id="GO:0005524">
    <property type="term" value="F:ATP binding"/>
    <property type="evidence" value="ECO:0007669"/>
    <property type="project" value="UniProtKB-KW"/>
</dbReference>
<evidence type="ECO:0000256" key="3">
    <source>
        <dbReference type="ARBA" id="ARBA00022533"/>
    </source>
</evidence>
<keyword evidence="5" id="KW-0067">ATP-binding</keyword>
<comment type="similarity">
    <text evidence="1">Belongs to the ribonucleoside diphosphate reductase large chain family.</text>
</comment>
<evidence type="ECO:0000256" key="2">
    <source>
        <dbReference type="ARBA" id="ARBA00012274"/>
    </source>
</evidence>
<feature type="domain" description="ATP-cone" evidence="8">
    <location>
        <begin position="5"/>
        <end position="96"/>
    </location>
</feature>
<evidence type="ECO:0000256" key="5">
    <source>
        <dbReference type="ARBA" id="ARBA00022840"/>
    </source>
</evidence>
<dbReference type="PRINTS" id="PR01183">
    <property type="entry name" value="RIBORDTASEM1"/>
</dbReference>
<dbReference type="SUPFAM" id="SSF52833">
    <property type="entry name" value="Thioredoxin-like"/>
    <property type="match status" value="1"/>
</dbReference>
<dbReference type="InterPro" id="IPR036249">
    <property type="entry name" value="Thioredoxin-like_sf"/>
</dbReference>